<dbReference type="InterPro" id="IPR001405">
    <property type="entry name" value="UPF0758"/>
</dbReference>
<keyword evidence="4" id="KW-0378">Hydrolase</keyword>
<dbReference type="InterPro" id="IPR025657">
    <property type="entry name" value="RadC_JAB"/>
</dbReference>
<dbReference type="Gene3D" id="3.40.140.10">
    <property type="entry name" value="Cytidine Deaminase, domain 2"/>
    <property type="match status" value="1"/>
</dbReference>
<dbReference type="EMBL" id="JAIWJX010000004">
    <property type="protein sequence ID" value="MCK6259565.1"/>
    <property type="molecule type" value="Genomic_DNA"/>
</dbReference>
<comment type="caution">
    <text evidence="9">The sequence shown here is derived from an EMBL/GenBank/DDBJ whole genome shotgun (WGS) entry which is preliminary data.</text>
</comment>
<evidence type="ECO:0000313" key="9">
    <source>
        <dbReference type="EMBL" id="MCK6259565.1"/>
    </source>
</evidence>
<evidence type="ECO:0000256" key="6">
    <source>
        <dbReference type="ARBA" id="ARBA00023049"/>
    </source>
</evidence>
<evidence type="ECO:0000256" key="3">
    <source>
        <dbReference type="ARBA" id="ARBA00022723"/>
    </source>
</evidence>
<dbReference type="PANTHER" id="PTHR30471">
    <property type="entry name" value="DNA REPAIR PROTEIN RADC"/>
    <property type="match status" value="1"/>
</dbReference>
<evidence type="ECO:0000259" key="8">
    <source>
        <dbReference type="PROSITE" id="PS50249"/>
    </source>
</evidence>
<dbReference type="Pfam" id="PF04002">
    <property type="entry name" value="RadC"/>
    <property type="match status" value="1"/>
</dbReference>
<dbReference type="CDD" id="cd08071">
    <property type="entry name" value="MPN_DUF2466"/>
    <property type="match status" value="1"/>
</dbReference>
<dbReference type="GO" id="GO:0046872">
    <property type="term" value="F:metal ion binding"/>
    <property type="evidence" value="ECO:0007669"/>
    <property type="project" value="UniProtKB-KW"/>
</dbReference>
<reference evidence="9" key="1">
    <citation type="submission" date="2021-09" db="EMBL/GenBank/DDBJ databases">
        <title>Genome analysis of Fictibacillus sp. KIGAM418 isolated from marine sediment.</title>
        <authorList>
            <person name="Seo M.-J."/>
            <person name="Cho E.-S."/>
            <person name="Hwang C.Y."/>
        </authorList>
    </citation>
    <scope>NUCLEOTIDE SEQUENCE</scope>
    <source>
        <strain evidence="9">KIGAM418</strain>
    </source>
</reference>
<evidence type="ECO:0000313" key="10">
    <source>
        <dbReference type="Proteomes" id="UP001139011"/>
    </source>
</evidence>
<evidence type="ECO:0000256" key="4">
    <source>
        <dbReference type="ARBA" id="ARBA00022801"/>
    </source>
</evidence>
<dbReference type="RefSeq" id="WP_248254928.1">
    <property type="nucleotide sequence ID" value="NZ_JAIWJX010000004.1"/>
</dbReference>
<dbReference type="PANTHER" id="PTHR30471:SF3">
    <property type="entry name" value="UPF0758 PROTEIN YEES-RELATED"/>
    <property type="match status" value="1"/>
</dbReference>
<keyword evidence="10" id="KW-1185">Reference proteome</keyword>
<evidence type="ECO:0000256" key="7">
    <source>
        <dbReference type="RuleBase" id="RU003797"/>
    </source>
</evidence>
<dbReference type="PROSITE" id="PS01302">
    <property type="entry name" value="UPF0758"/>
    <property type="match status" value="1"/>
</dbReference>
<dbReference type="Proteomes" id="UP001139011">
    <property type="component" value="Unassembled WGS sequence"/>
</dbReference>
<dbReference type="InterPro" id="IPR037518">
    <property type="entry name" value="MPN"/>
</dbReference>
<proteinExistence type="inferred from homology"/>
<comment type="similarity">
    <text evidence="1 7">Belongs to the UPF0758 family.</text>
</comment>
<organism evidence="9 10">
    <name type="scientific">Fictibacillus marinisediminis</name>
    <dbReference type="NCBI Taxonomy" id="2878389"/>
    <lineage>
        <taxon>Bacteria</taxon>
        <taxon>Bacillati</taxon>
        <taxon>Bacillota</taxon>
        <taxon>Bacilli</taxon>
        <taxon>Bacillales</taxon>
        <taxon>Fictibacillaceae</taxon>
        <taxon>Fictibacillus</taxon>
    </lineage>
</organism>
<dbReference type="GO" id="GO:0008237">
    <property type="term" value="F:metallopeptidase activity"/>
    <property type="evidence" value="ECO:0007669"/>
    <property type="project" value="UniProtKB-KW"/>
</dbReference>
<dbReference type="PROSITE" id="PS50249">
    <property type="entry name" value="MPN"/>
    <property type="match status" value="1"/>
</dbReference>
<dbReference type="GO" id="GO:0006508">
    <property type="term" value="P:proteolysis"/>
    <property type="evidence" value="ECO:0007669"/>
    <property type="project" value="UniProtKB-KW"/>
</dbReference>
<protein>
    <submittedName>
        <fullName evidence="9">DNA repair protein RadC</fullName>
    </submittedName>
</protein>
<dbReference type="NCBIfam" id="TIGR00608">
    <property type="entry name" value="radc"/>
    <property type="match status" value="1"/>
</dbReference>
<evidence type="ECO:0000256" key="2">
    <source>
        <dbReference type="ARBA" id="ARBA00022670"/>
    </source>
</evidence>
<keyword evidence="3" id="KW-0479">Metal-binding</keyword>
<dbReference type="SUPFAM" id="SSF102712">
    <property type="entry name" value="JAB1/MPN domain"/>
    <property type="match status" value="1"/>
</dbReference>
<name>A0A9X1XGN5_9BACL</name>
<dbReference type="AlphaFoldDB" id="A0A9X1XGN5"/>
<dbReference type="NCBIfam" id="NF000642">
    <property type="entry name" value="PRK00024.1"/>
    <property type="match status" value="1"/>
</dbReference>
<keyword evidence="6" id="KW-0482">Metalloprotease</keyword>
<dbReference type="InterPro" id="IPR020891">
    <property type="entry name" value="UPF0758_CS"/>
</dbReference>
<feature type="domain" description="MPN" evidence="8">
    <location>
        <begin position="92"/>
        <end position="214"/>
    </location>
</feature>
<gene>
    <name evidence="9" type="primary">radC</name>
    <name evidence="9" type="ORF">LCY76_23635</name>
</gene>
<evidence type="ECO:0000256" key="1">
    <source>
        <dbReference type="ARBA" id="ARBA00010243"/>
    </source>
</evidence>
<accession>A0A9X1XGN5</accession>
<evidence type="ECO:0000256" key="5">
    <source>
        <dbReference type="ARBA" id="ARBA00022833"/>
    </source>
</evidence>
<sequence length="214" mass="23688">MKSQYLVAKESLAVYGADQIDLQALLSNILGPKTPAETTGFLSALGIRRLVELSETELSNVPGLSKSNCIKLKAAFGLFQKLSKSLPEKRIAIKSPEDAADCIMEELRYEKQERFLALYLNTRNEIIRKRIIFVGTLNSSVVHPREVFKEGINSNAASVIVAHNHPSGNPQPSREDIDVTKRLKEVSSVIGIDLLDHIIIGDGKYISLKEKGYI</sequence>
<keyword evidence="5" id="KW-0862">Zinc</keyword>
<keyword evidence="2" id="KW-0645">Protease</keyword>